<keyword evidence="2 4" id="KW-0728">SH3 domain</keyword>
<feature type="compositionally biased region" description="Polar residues" evidence="5">
    <location>
        <begin position="270"/>
        <end position="279"/>
    </location>
</feature>
<feature type="compositionally biased region" description="Low complexity" evidence="5">
    <location>
        <begin position="733"/>
        <end position="745"/>
    </location>
</feature>
<dbReference type="Pfam" id="PF16652">
    <property type="entry name" value="PH_13"/>
    <property type="match status" value="1"/>
</dbReference>
<comment type="caution">
    <text evidence="9">The sequence shown here is derived from an EMBL/GenBank/DDBJ whole genome shotgun (WGS) entry which is preliminary data.</text>
</comment>
<name>A0A068RWN0_9FUNG</name>
<gene>
    <name evidence="9" type="ORF">LCOR_05410.1</name>
</gene>
<evidence type="ECO:0000313" key="9">
    <source>
        <dbReference type="EMBL" id="CDH54130.1"/>
    </source>
</evidence>
<dbReference type="STRING" id="1263082.A0A068RWN0"/>
<dbReference type="GO" id="GO:0035556">
    <property type="term" value="P:intracellular signal transduction"/>
    <property type="evidence" value="ECO:0007669"/>
    <property type="project" value="InterPro"/>
</dbReference>
<dbReference type="SMART" id="SM00233">
    <property type="entry name" value="PH"/>
    <property type="match status" value="1"/>
</dbReference>
<dbReference type="PANTHER" id="PTHR46006:SF6">
    <property type="entry name" value="INTERSECTIN-2 ISOFORM X1"/>
    <property type="match status" value="1"/>
</dbReference>
<dbReference type="InterPro" id="IPR035899">
    <property type="entry name" value="DBL_dom_sf"/>
</dbReference>
<feature type="region of interest" description="Disordered" evidence="5">
    <location>
        <begin position="266"/>
        <end position="433"/>
    </location>
</feature>
<dbReference type="GO" id="GO:0035025">
    <property type="term" value="P:positive regulation of Rho protein signal transduction"/>
    <property type="evidence" value="ECO:0007669"/>
    <property type="project" value="TreeGrafter"/>
</dbReference>
<dbReference type="InterPro" id="IPR051480">
    <property type="entry name" value="Endocytic_GEF_Adapter"/>
</dbReference>
<dbReference type="SUPFAM" id="SSF50729">
    <property type="entry name" value="PH domain-like"/>
    <property type="match status" value="1"/>
</dbReference>
<feature type="region of interest" description="Disordered" evidence="5">
    <location>
        <begin position="675"/>
        <end position="745"/>
    </location>
</feature>
<evidence type="ECO:0000259" key="8">
    <source>
        <dbReference type="PROSITE" id="PS50010"/>
    </source>
</evidence>
<dbReference type="Gene3D" id="1.20.900.10">
    <property type="entry name" value="Dbl homology (DH) domain"/>
    <property type="match status" value="1"/>
</dbReference>
<evidence type="ECO:0000259" key="6">
    <source>
        <dbReference type="PROSITE" id="PS50002"/>
    </source>
</evidence>
<dbReference type="EMBL" id="CBTN010000021">
    <property type="protein sequence ID" value="CDH54130.1"/>
    <property type="molecule type" value="Genomic_DNA"/>
</dbReference>
<dbReference type="InterPro" id="IPR001452">
    <property type="entry name" value="SH3_domain"/>
</dbReference>
<evidence type="ECO:0000256" key="4">
    <source>
        <dbReference type="PROSITE-ProRule" id="PRU00192"/>
    </source>
</evidence>
<feature type="region of interest" description="Disordered" evidence="5">
    <location>
        <begin position="164"/>
        <end position="184"/>
    </location>
</feature>
<dbReference type="Pfam" id="PF00018">
    <property type="entry name" value="SH3_1"/>
    <property type="match status" value="1"/>
</dbReference>
<feature type="region of interest" description="Disordered" evidence="5">
    <location>
        <begin position="206"/>
        <end position="251"/>
    </location>
</feature>
<dbReference type="SUPFAM" id="SSF50044">
    <property type="entry name" value="SH3-domain"/>
    <property type="match status" value="2"/>
</dbReference>
<dbReference type="AlphaFoldDB" id="A0A068RWN0"/>
<keyword evidence="3" id="KW-0963">Cytoplasm</keyword>
<dbReference type="OrthoDB" id="1716625at2759"/>
<keyword evidence="10" id="KW-1185">Reference proteome</keyword>
<dbReference type="GO" id="GO:0005737">
    <property type="term" value="C:cytoplasm"/>
    <property type="evidence" value="ECO:0007669"/>
    <property type="project" value="UniProtKB-SubCell"/>
</dbReference>
<feature type="compositionally biased region" description="Basic and acidic residues" evidence="5">
    <location>
        <begin position="293"/>
        <end position="335"/>
    </location>
</feature>
<dbReference type="SMART" id="SM00325">
    <property type="entry name" value="RhoGEF"/>
    <property type="match status" value="1"/>
</dbReference>
<feature type="region of interest" description="Disordered" evidence="5">
    <location>
        <begin position="477"/>
        <end position="510"/>
    </location>
</feature>
<feature type="compositionally biased region" description="Basic and acidic residues" evidence="5">
    <location>
        <begin position="481"/>
        <end position="491"/>
    </location>
</feature>
<feature type="domain" description="PH" evidence="7">
    <location>
        <begin position="985"/>
        <end position="1097"/>
    </location>
</feature>
<dbReference type="Proteomes" id="UP000027586">
    <property type="component" value="Unassembled WGS sequence"/>
</dbReference>
<sequence length="1110" mass="129034">MNEYGKVNGAGHSMSLFESDNDIDLRIMQLHKAIREQHILLEALDDDGRHHHHHHDHHHDVSDLKSRISNLSEQLHGSTTGATQTLITRYELNKKRLEDLQSEGYALEKELEYMVNTGIQSTLDALTWENNRLHELTQLDYDDGRIMDDINSLRHDAHHIVRHELSNFSTSPSSSMEDRQKQQERQMFEKGLFVSAPLARFIESLNKPTSSSSSSSPSPRYNNNLYKQQSLPPSPPVSNPSNSINSQRSTVDIKAEAQRRIEQRRLLFASKNSKSTSNLRARREQATFTPEKTVSEDEKAAQERLRKAEADARERLQTMRERRNKARLDSEKEALRQQQQEQENRRVAQERQRQHEIDEEEEKRRVAKEQQRQRKIEEEKKVAEEQERQRKIEQEQKRIAEEQQRQREIEEEKRVAEERQRQREIEEEERVAEEQRQRRARVAAEQAAKEKRLRQEEFERKAREIEAAQIEAQQRQQQWLAEHHKQEHPSLADDQQQEHIPTSHDQQDDTITTTVENVDLSDEVDFSTIYRVKTLYEYRGTREDDLCFKEDEVIKAYPHKDSHSDWWYGTSLLTNQSGFFPRTYVEVVDQAFRVRTLYDFQKTREDDLEFTENEIIVVQPFQDEDSDWWFGTNEDTHQAGYFPKTYVEVIPLASTTDTPGIHSNHPTSDPVIMLQAPPEDDSTRNMSAPNTPVMKKETLSANRSETARRRRATSNVGLAGSLSSAPIDHRQTSSSSPSSSNISSLSATPGLVTWASTMDPSELAVISPEERKRQEAIFELVSTEKSYLRDLQLIANVFYTESMKYLARDEQDVVFSNIDDLLLTNTALLSDMEARQNEGANVVSKIGDIFLKHADNLKCYSTYCRNQSFASRLLQDKRKQDQWFNVFLKTAQSRPECRGLDLSHFLLEPMQRITRYPLLLQNILNATPRRHSDYGLLRSALIKTEAILQHVNEETRRYENIQKMDELSRILDMGGHAKLKVHGREFVMEGVLYKAKSGRKLHGYLFNDTLILTEPLRELSPEGYLHRLYKEPLNLDRINIRQLPQQMSIKAPFSGSTTVSSEDAGFQLVYGNQVISVKAASMSQKRQWISQIQHFSALRSTIQRQSWSYS</sequence>
<dbReference type="VEuPathDB" id="FungiDB:LCOR_05410.1"/>
<feature type="compositionally biased region" description="Polar residues" evidence="5">
    <location>
        <begin position="220"/>
        <end position="231"/>
    </location>
</feature>
<dbReference type="InterPro" id="IPR001331">
    <property type="entry name" value="GDS_CDC24_CS"/>
</dbReference>
<feature type="compositionally biased region" description="Polar residues" evidence="5">
    <location>
        <begin position="166"/>
        <end position="175"/>
    </location>
</feature>
<dbReference type="Gene3D" id="2.30.29.30">
    <property type="entry name" value="Pleckstrin-homology domain (PH domain)/Phosphotyrosine-binding domain (PTB)"/>
    <property type="match status" value="1"/>
</dbReference>
<protein>
    <submittedName>
        <fullName evidence="9">Rho guanyl-nucleotide exchange factor</fullName>
    </submittedName>
</protein>
<feature type="domain" description="DH" evidence="8">
    <location>
        <begin position="772"/>
        <end position="954"/>
    </location>
</feature>
<dbReference type="SMART" id="SM00326">
    <property type="entry name" value="SH3"/>
    <property type="match status" value="2"/>
</dbReference>
<evidence type="ECO:0000313" key="10">
    <source>
        <dbReference type="Proteomes" id="UP000027586"/>
    </source>
</evidence>
<dbReference type="InterPro" id="IPR036028">
    <property type="entry name" value="SH3-like_dom_sf"/>
</dbReference>
<organism evidence="9 10">
    <name type="scientific">Lichtheimia corymbifera JMRC:FSU:9682</name>
    <dbReference type="NCBI Taxonomy" id="1263082"/>
    <lineage>
        <taxon>Eukaryota</taxon>
        <taxon>Fungi</taxon>
        <taxon>Fungi incertae sedis</taxon>
        <taxon>Mucoromycota</taxon>
        <taxon>Mucoromycotina</taxon>
        <taxon>Mucoromycetes</taxon>
        <taxon>Mucorales</taxon>
        <taxon>Lichtheimiaceae</taxon>
        <taxon>Lichtheimia</taxon>
    </lineage>
</organism>
<reference evidence="9" key="1">
    <citation type="submission" date="2013-08" db="EMBL/GenBank/DDBJ databases">
        <title>Gene expansion shapes genome architecture in the human pathogen Lichtheimia corymbifera: an evolutionary genomics analysis in the ancient terrestrial Mucorales (Mucoromycotina).</title>
        <authorList>
            <person name="Schwartze V.U."/>
            <person name="Winter S."/>
            <person name="Shelest E."/>
            <person name="Marcet-Houben M."/>
            <person name="Horn F."/>
            <person name="Wehner S."/>
            <person name="Hoffmann K."/>
            <person name="Riege K."/>
            <person name="Sammeth M."/>
            <person name="Nowrousian M."/>
            <person name="Valiante V."/>
            <person name="Linde J."/>
            <person name="Jacobsen I.D."/>
            <person name="Marz M."/>
            <person name="Brakhage A.A."/>
            <person name="Gabaldon T."/>
            <person name="Bocker S."/>
            <person name="Voigt K."/>
        </authorList>
    </citation>
    <scope>NUCLEOTIDE SEQUENCE [LARGE SCALE GENOMIC DNA]</scope>
    <source>
        <strain evidence="9">FSU 9682</strain>
    </source>
</reference>
<dbReference type="SUPFAM" id="SSF48065">
    <property type="entry name" value="DBL homology domain (DH-domain)"/>
    <property type="match status" value="1"/>
</dbReference>
<dbReference type="Pfam" id="PF00621">
    <property type="entry name" value="RhoGEF"/>
    <property type="match status" value="1"/>
</dbReference>
<evidence type="ECO:0000256" key="3">
    <source>
        <dbReference type="ARBA" id="ARBA00022490"/>
    </source>
</evidence>
<feature type="compositionally biased region" description="Low complexity" evidence="5">
    <location>
        <begin position="210"/>
        <end position="219"/>
    </location>
</feature>
<dbReference type="PROSITE" id="PS00741">
    <property type="entry name" value="DH_1"/>
    <property type="match status" value="1"/>
</dbReference>
<dbReference type="PROSITE" id="PS50010">
    <property type="entry name" value="DH_2"/>
    <property type="match status" value="1"/>
</dbReference>
<dbReference type="Gene3D" id="2.30.30.40">
    <property type="entry name" value="SH3 Domains"/>
    <property type="match status" value="2"/>
</dbReference>
<dbReference type="PANTHER" id="PTHR46006">
    <property type="entry name" value="RHO GUANINE NUCLEOTIDE EXCHANGE FACTOR AT 64C, ISOFORM A"/>
    <property type="match status" value="1"/>
</dbReference>
<dbReference type="Pfam" id="PF07653">
    <property type="entry name" value="SH3_2"/>
    <property type="match status" value="1"/>
</dbReference>
<feature type="domain" description="SH3" evidence="6">
    <location>
        <begin position="589"/>
        <end position="652"/>
    </location>
</feature>
<dbReference type="InterPro" id="IPR011993">
    <property type="entry name" value="PH-like_dom_sf"/>
</dbReference>
<dbReference type="PROSITE" id="PS50003">
    <property type="entry name" value="PH_DOMAIN"/>
    <property type="match status" value="1"/>
</dbReference>
<dbReference type="InterPro" id="IPR000219">
    <property type="entry name" value="DH_dom"/>
</dbReference>
<dbReference type="PROSITE" id="PS50002">
    <property type="entry name" value="SH3"/>
    <property type="match status" value="2"/>
</dbReference>
<feature type="compositionally biased region" description="Basic and acidic residues" evidence="5">
    <location>
        <begin position="342"/>
        <end position="424"/>
    </location>
</feature>
<feature type="domain" description="SH3" evidence="6">
    <location>
        <begin position="527"/>
        <end position="588"/>
    </location>
</feature>
<dbReference type="CDD" id="cd00174">
    <property type="entry name" value="SH3"/>
    <property type="match status" value="2"/>
</dbReference>
<evidence type="ECO:0000256" key="1">
    <source>
        <dbReference type="ARBA" id="ARBA00004496"/>
    </source>
</evidence>
<evidence type="ECO:0000256" key="5">
    <source>
        <dbReference type="SAM" id="MobiDB-lite"/>
    </source>
</evidence>
<proteinExistence type="predicted"/>
<dbReference type="InterPro" id="IPR001849">
    <property type="entry name" value="PH_domain"/>
</dbReference>
<dbReference type="GO" id="GO:0005085">
    <property type="term" value="F:guanyl-nucleotide exchange factor activity"/>
    <property type="evidence" value="ECO:0007669"/>
    <property type="project" value="InterPro"/>
</dbReference>
<evidence type="ECO:0000259" key="7">
    <source>
        <dbReference type="PROSITE" id="PS50003"/>
    </source>
</evidence>
<accession>A0A068RWN0</accession>
<evidence type="ECO:0000256" key="2">
    <source>
        <dbReference type="ARBA" id="ARBA00022443"/>
    </source>
</evidence>
<comment type="subcellular location">
    <subcellularLocation>
        <location evidence="1">Cytoplasm</location>
    </subcellularLocation>
</comment>
<dbReference type="CDD" id="cd00160">
    <property type="entry name" value="RhoGEF"/>
    <property type="match status" value="1"/>
</dbReference>